<proteinExistence type="predicted"/>
<dbReference type="AlphaFoldDB" id="A0AAE3XBE5"/>
<accession>A0AAE3XBE5</accession>
<evidence type="ECO:0000313" key="2">
    <source>
        <dbReference type="Proteomes" id="UP001185331"/>
    </source>
</evidence>
<dbReference type="RefSeq" id="WP_309854818.1">
    <property type="nucleotide sequence ID" value="NZ_JAVDQJ010000005.1"/>
</dbReference>
<sequence>MPPELTCIHTGAFEYLGFRTHPSVITVEIYATADRRAAVVCLVDGPANTGTSTINAAQDVAQAVQQALLAQLVPDAEVRWLDVQTTLYAGDECPRYAWLTFADPWKLRAPQWTYVSADAIGALLGASDARQPQSARP</sequence>
<comment type="caution">
    <text evidence="1">The sequence shown here is derived from an EMBL/GenBank/DDBJ whole genome shotgun (WGS) entry which is preliminary data.</text>
</comment>
<dbReference type="EMBL" id="JAVDQK010000004">
    <property type="protein sequence ID" value="MDR6218382.1"/>
    <property type="molecule type" value="Genomic_DNA"/>
</dbReference>
<gene>
    <name evidence="1" type="ORF">J2Y00_001945</name>
</gene>
<evidence type="ECO:0000313" key="1">
    <source>
        <dbReference type="EMBL" id="MDR6218382.1"/>
    </source>
</evidence>
<name>A0AAE3XBE5_9DEIO</name>
<reference evidence="1" key="1">
    <citation type="submission" date="2023-07" db="EMBL/GenBank/DDBJ databases">
        <title>Sorghum-associated microbial communities from plants grown in Nebraska, USA.</title>
        <authorList>
            <person name="Schachtman D."/>
        </authorList>
    </citation>
    <scope>NUCLEOTIDE SEQUENCE</scope>
    <source>
        <strain evidence="1">BE330</strain>
    </source>
</reference>
<dbReference type="Proteomes" id="UP001185331">
    <property type="component" value="Unassembled WGS sequence"/>
</dbReference>
<protein>
    <submittedName>
        <fullName evidence="1">Uncharacterized protein</fullName>
    </submittedName>
</protein>
<organism evidence="1 2">
    <name type="scientific">Deinococcus soli</name>
    <name type="common">ex Cha et al. 2016</name>
    <dbReference type="NCBI Taxonomy" id="1309411"/>
    <lineage>
        <taxon>Bacteria</taxon>
        <taxon>Thermotogati</taxon>
        <taxon>Deinococcota</taxon>
        <taxon>Deinococci</taxon>
        <taxon>Deinococcales</taxon>
        <taxon>Deinococcaceae</taxon>
        <taxon>Deinococcus</taxon>
    </lineage>
</organism>